<reference evidence="1 2" key="1">
    <citation type="submission" date="2019-08" db="EMBL/GenBank/DDBJ databases">
        <title>Hyperibacter terrae gen. nov., sp. nov. and Hyperibacter viscosus sp. nov., two new members in the family Rhodospirillaceae isolated from the rhizosphere of Hypericum perforatum.</title>
        <authorList>
            <person name="Noviana Z."/>
        </authorList>
    </citation>
    <scope>NUCLEOTIDE SEQUENCE [LARGE SCALE GENOMIC DNA]</scope>
    <source>
        <strain evidence="1 2">R5913</strain>
    </source>
</reference>
<evidence type="ECO:0000313" key="1">
    <source>
        <dbReference type="EMBL" id="QEX18047.1"/>
    </source>
</evidence>
<proteinExistence type="predicted"/>
<dbReference type="Proteomes" id="UP000326202">
    <property type="component" value="Chromosome"/>
</dbReference>
<organism evidence="1 2">
    <name type="scientific">Hypericibacter terrae</name>
    <dbReference type="NCBI Taxonomy" id="2602015"/>
    <lineage>
        <taxon>Bacteria</taxon>
        <taxon>Pseudomonadati</taxon>
        <taxon>Pseudomonadota</taxon>
        <taxon>Alphaproteobacteria</taxon>
        <taxon>Rhodospirillales</taxon>
        <taxon>Dongiaceae</taxon>
        <taxon>Hypericibacter</taxon>
    </lineage>
</organism>
<evidence type="ECO:0000313" key="2">
    <source>
        <dbReference type="Proteomes" id="UP000326202"/>
    </source>
</evidence>
<keyword evidence="2" id="KW-1185">Reference proteome</keyword>
<gene>
    <name evidence="1" type="ORF">FRZ44_33510</name>
</gene>
<protein>
    <submittedName>
        <fullName evidence="1">Uncharacterized protein</fullName>
    </submittedName>
</protein>
<dbReference type="AlphaFoldDB" id="A0A5J6MLN8"/>
<name>A0A5J6MLN8_9PROT</name>
<sequence length="92" mass="10153">MKRNPSAPSLEIPCPLSPIRNYAKEMTMTDNKPVSPEGEAAARQLDRAGKVLMKLRGLKHRPHLLDRFVAAIAAVEAEHPGATRCKVAKLER</sequence>
<dbReference type="EMBL" id="CP042906">
    <property type="protein sequence ID" value="QEX18047.1"/>
    <property type="molecule type" value="Genomic_DNA"/>
</dbReference>
<dbReference type="KEGG" id="htq:FRZ44_33510"/>
<accession>A0A5J6MLN8</accession>